<evidence type="ECO:0000256" key="1">
    <source>
        <dbReference type="SAM" id="SignalP"/>
    </source>
</evidence>
<gene>
    <name evidence="2" type="ORF">ETD85_50725</name>
</gene>
<comment type="caution">
    <text evidence="2">The sequence shown here is derived from an EMBL/GenBank/DDBJ whole genome shotgun (WGS) entry which is preliminary data.</text>
</comment>
<evidence type="ECO:0000313" key="2">
    <source>
        <dbReference type="EMBL" id="TMR21531.1"/>
    </source>
</evidence>
<organism evidence="2 3">
    <name type="scientific">Nonomuraea zeae</name>
    <dbReference type="NCBI Taxonomy" id="1642303"/>
    <lineage>
        <taxon>Bacteria</taxon>
        <taxon>Bacillati</taxon>
        <taxon>Actinomycetota</taxon>
        <taxon>Actinomycetes</taxon>
        <taxon>Streptosporangiales</taxon>
        <taxon>Streptosporangiaceae</taxon>
        <taxon>Nonomuraea</taxon>
    </lineage>
</organism>
<keyword evidence="3" id="KW-1185">Reference proteome</keyword>
<reference evidence="2 3" key="1">
    <citation type="submission" date="2019-05" db="EMBL/GenBank/DDBJ databases">
        <title>Draft genome sequence of Nonomuraea zeae DSM 100528.</title>
        <authorList>
            <person name="Saricaoglu S."/>
            <person name="Isik K."/>
        </authorList>
    </citation>
    <scope>NUCLEOTIDE SEQUENCE [LARGE SCALE GENOMIC DNA]</scope>
    <source>
        <strain evidence="2 3">DSM 100528</strain>
    </source>
</reference>
<dbReference type="GO" id="GO:0015066">
    <property type="term" value="F:alpha-amylase inhibitor activity"/>
    <property type="evidence" value="ECO:0007669"/>
    <property type="project" value="InterPro"/>
</dbReference>
<dbReference type="EMBL" id="VCKX01000294">
    <property type="protein sequence ID" value="TMR21531.1"/>
    <property type="molecule type" value="Genomic_DNA"/>
</dbReference>
<proteinExistence type="predicted"/>
<keyword evidence="1" id="KW-0732">Signal</keyword>
<feature type="chain" id="PRO_5024361496" evidence="1">
    <location>
        <begin position="27"/>
        <end position="131"/>
    </location>
</feature>
<feature type="signal peptide" evidence="1">
    <location>
        <begin position="1"/>
        <end position="26"/>
    </location>
</feature>
<name>A0A5S4FMW0_9ACTN</name>
<dbReference type="Proteomes" id="UP000306628">
    <property type="component" value="Unassembled WGS sequence"/>
</dbReference>
<dbReference type="RefSeq" id="WP_138697034.1">
    <property type="nucleotide sequence ID" value="NZ_JBHSAZ010000055.1"/>
</dbReference>
<dbReference type="AlphaFoldDB" id="A0A5S4FMW0"/>
<sequence length="131" mass="13134">MGVKTLGAVAVASVAMGLLAAAPAHAAVGFPTGASAVTAQMTTAATTAATSDGFAALSGTALAGTAPACVARYVNKVQQAVILRNTCKKKMHVKVIIKHGPDSPCFGMGKGGVRAWKWGTPSSSYERTVVC</sequence>
<dbReference type="InterPro" id="IPR036379">
    <property type="entry name" value="A-amylase_inhib_sf"/>
</dbReference>
<dbReference type="Gene3D" id="2.60.40.20">
    <property type="entry name" value="Alpha-amylase inhibitor"/>
    <property type="match status" value="1"/>
</dbReference>
<dbReference type="SUPFAM" id="SSF49498">
    <property type="entry name" value="alpha-Amylase inhibitor tendamistat"/>
    <property type="match status" value="1"/>
</dbReference>
<evidence type="ECO:0000313" key="3">
    <source>
        <dbReference type="Proteomes" id="UP000306628"/>
    </source>
</evidence>
<accession>A0A5S4FMW0</accession>
<protein>
    <submittedName>
        <fullName evidence="2">Uncharacterized protein</fullName>
    </submittedName>
</protein>